<comment type="cofactor">
    <cofactor evidence="5">
        <name>Zn(2+)</name>
        <dbReference type="ChEBI" id="CHEBI:29105"/>
    </cofactor>
    <text evidence="5">Binds 1 zinc ion per subunit.</text>
</comment>
<feature type="binding site" evidence="5">
    <location>
        <position position="18"/>
    </location>
    <ligand>
        <name>Zn(2+)</name>
        <dbReference type="ChEBI" id="CHEBI:29105"/>
        <note>catalytic</note>
    </ligand>
</feature>
<keyword evidence="3 5" id="KW-0862">Zinc</keyword>
<dbReference type="RefSeq" id="WP_376918191.1">
    <property type="nucleotide sequence ID" value="NZ_JBHRSW010000004.1"/>
</dbReference>
<evidence type="ECO:0000256" key="3">
    <source>
        <dbReference type="ARBA" id="ARBA00022833"/>
    </source>
</evidence>
<dbReference type="GO" id="GO:0016787">
    <property type="term" value="F:hydrolase activity"/>
    <property type="evidence" value="ECO:0007669"/>
    <property type="project" value="UniProtKB-KW"/>
</dbReference>
<dbReference type="Gene3D" id="3.20.20.140">
    <property type="entry name" value="Metal-dependent hydrolases"/>
    <property type="match status" value="1"/>
</dbReference>
<keyword evidence="4 5" id="KW-0546">Nucleotide metabolism</keyword>
<dbReference type="PANTHER" id="PTHR43114">
    <property type="entry name" value="ADENINE DEAMINASE"/>
    <property type="match status" value="1"/>
</dbReference>
<evidence type="ECO:0000256" key="2">
    <source>
        <dbReference type="ARBA" id="ARBA00022801"/>
    </source>
</evidence>
<feature type="domain" description="Adenosine deaminase" evidence="6">
    <location>
        <begin position="11"/>
        <end position="331"/>
    </location>
</feature>
<feature type="active site" description="Proton donor" evidence="5">
    <location>
        <position position="199"/>
    </location>
</feature>
<evidence type="ECO:0000256" key="4">
    <source>
        <dbReference type="ARBA" id="ARBA00023080"/>
    </source>
</evidence>
<sequence>MASNDLIRYLPKAELHLHIEGTLEPELMWQLANKHDIVLPYESVEAIRAAYQFEDLQSFLDLYYQGADVLRDEDDFYQLMWAYLLKCKEDNVVHTEMMVDPQTHTHRGVGFEVFMPGFKRAIKQAKKELGISCYLILSFLRHLPEEDALQTLEEAKEYYDDFIAVGLDSSELGNPPSKFENVFARAKSLGFKCVAHAGEEGPPEYVWQALNLLQVERIDHGVRSAEDPVLMRKLVENQIPLTVCPQSNLKLNVVDEMSQHNILKLLDDGLLVTVNADDPSYFGAYINGNFESLDRALDMSDKQLVKLVKNSFFASFLPEDEKEYWLALIDKAFASK</sequence>
<evidence type="ECO:0000256" key="1">
    <source>
        <dbReference type="ARBA" id="ARBA00022723"/>
    </source>
</evidence>
<dbReference type="InterPro" id="IPR001365">
    <property type="entry name" value="A_deaminase_dom"/>
</dbReference>
<feature type="binding site" evidence="5">
    <location>
        <position position="278"/>
    </location>
    <ligand>
        <name>substrate</name>
    </ligand>
</feature>
<keyword evidence="8" id="KW-1185">Reference proteome</keyword>
<dbReference type="InterPro" id="IPR028892">
    <property type="entry name" value="ADE"/>
</dbReference>
<organism evidence="7 8">
    <name type="scientific">Agaribacter flavus</name>
    <dbReference type="NCBI Taxonomy" id="1902781"/>
    <lineage>
        <taxon>Bacteria</taxon>
        <taxon>Pseudomonadati</taxon>
        <taxon>Pseudomonadota</taxon>
        <taxon>Gammaproteobacteria</taxon>
        <taxon>Alteromonadales</taxon>
        <taxon>Alteromonadaceae</taxon>
        <taxon>Agaribacter</taxon>
    </lineage>
</organism>
<dbReference type="Pfam" id="PF00962">
    <property type="entry name" value="A_deaminase"/>
    <property type="match status" value="1"/>
</dbReference>
<feature type="binding site" evidence="5">
    <location>
        <position position="277"/>
    </location>
    <ligand>
        <name>Zn(2+)</name>
        <dbReference type="ChEBI" id="CHEBI:29105"/>
        <note>catalytic</note>
    </ligand>
</feature>
<evidence type="ECO:0000313" key="8">
    <source>
        <dbReference type="Proteomes" id="UP001595478"/>
    </source>
</evidence>
<keyword evidence="2 5" id="KW-0378">Hydrolase</keyword>
<evidence type="ECO:0000256" key="5">
    <source>
        <dbReference type="HAMAP-Rule" id="MF_01962"/>
    </source>
</evidence>
<dbReference type="PANTHER" id="PTHR43114:SF6">
    <property type="entry name" value="ADENINE DEAMINASE"/>
    <property type="match status" value="1"/>
</dbReference>
<dbReference type="InterPro" id="IPR006330">
    <property type="entry name" value="Ado/ade_deaminase"/>
</dbReference>
<dbReference type="NCBIfam" id="TIGR01430">
    <property type="entry name" value="aden_deam"/>
    <property type="match status" value="1"/>
</dbReference>
<dbReference type="NCBIfam" id="NF006850">
    <property type="entry name" value="PRK09358.1-6"/>
    <property type="match status" value="1"/>
</dbReference>
<dbReference type="CDD" id="cd01320">
    <property type="entry name" value="ADA"/>
    <property type="match status" value="1"/>
</dbReference>
<protein>
    <recommendedName>
        <fullName evidence="5">Adenine deaminase</fullName>
        <shortName evidence="5">ADE</shortName>
        <ecNumber evidence="5">3.5.4.2</ecNumber>
    </recommendedName>
    <alternativeName>
        <fullName evidence="5">Adenine aminohydrolase</fullName>
        <shortName evidence="5">AAH</shortName>
    </alternativeName>
</protein>
<comment type="catalytic activity">
    <reaction evidence="5">
        <text>adenine + H2O + H(+) = hypoxanthine + NH4(+)</text>
        <dbReference type="Rhea" id="RHEA:23688"/>
        <dbReference type="ChEBI" id="CHEBI:15377"/>
        <dbReference type="ChEBI" id="CHEBI:15378"/>
        <dbReference type="ChEBI" id="CHEBI:16708"/>
        <dbReference type="ChEBI" id="CHEBI:17368"/>
        <dbReference type="ChEBI" id="CHEBI:28938"/>
        <dbReference type="EC" id="3.5.4.2"/>
    </reaction>
</comment>
<dbReference type="EC" id="3.5.4.2" evidence="5"/>
<comment type="function">
    <text evidence="5">Catalyzes the hydrolytic deamination of adenine to hypoxanthine. Plays an important role in the purine salvage pathway and in nitrogen catabolism.</text>
</comment>
<feature type="binding site" evidence="5">
    <location>
        <position position="16"/>
    </location>
    <ligand>
        <name>Zn(2+)</name>
        <dbReference type="ChEBI" id="CHEBI:29105"/>
        <note>catalytic</note>
    </ligand>
</feature>
<dbReference type="HAMAP" id="MF_01962">
    <property type="entry name" value="Adenine_deaminase"/>
    <property type="match status" value="1"/>
</dbReference>
<name>A0ABV7FIE2_9ALTE</name>
<dbReference type="EMBL" id="JBHRSW010000004">
    <property type="protein sequence ID" value="MFC3120047.1"/>
    <property type="molecule type" value="Genomic_DNA"/>
</dbReference>
<keyword evidence="1 5" id="KW-0479">Metal-binding</keyword>
<feature type="binding site" evidence="5">
    <location>
        <position position="196"/>
    </location>
    <ligand>
        <name>Zn(2+)</name>
        <dbReference type="ChEBI" id="CHEBI:29105"/>
        <note>catalytic</note>
    </ligand>
</feature>
<dbReference type="SUPFAM" id="SSF51556">
    <property type="entry name" value="Metallo-dependent hydrolases"/>
    <property type="match status" value="1"/>
</dbReference>
<evidence type="ECO:0000313" key="7">
    <source>
        <dbReference type="EMBL" id="MFC3120047.1"/>
    </source>
</evidence>
<comment type="caution">
    <text evidence="7">The sequence shown here is derived from an EMBL/GenBank/DDBJ whole genome shotgun (WGS) entry which is preliminary data.</text>
</comment>
<dbReference type="InterPro" id="IPR032466">
    <property type="entry name" value="Metal_Hydrolase"/>
</dbReference>
<reference evidence="8" key="1">
    <citation type="journal article" date="2019" name="Int. J. Syst. Evol. Microbiol.">
        <title>The Global Catalogue of Microorganisms (GCM) 10K type strain sequencing project: providing services to taxonomists for standard genome sequencing and annotation.</title>
        <authorList>
            <consortium name="The Broad Institute Genomics Platform"/>
            <consortium name="The Broad Institute Genome Sequencing Center for Infectious Disease"/>
            <person name="Wu L."/>
            <person name="Ma J."/>
        </authorList>
    </citation>
    <scope>NUCLEOTIDE SEQUENCE [LARGE SCALE GENOMIC DNA]</scope>
    <source>
        <strain evidence="8">KCTC 52473</strain>
    </source>
</reference>
<feature type="site" description="Important for catalytic activity" evidence="5">
    <location>
        <position position="220"/>
    </location>
</feature>
<dbReference type="Proteomes" id="UP001595478">
    <property type="component" value="Unassembled WGS sequence"/>
</dbReference>
<accession>A0ABV7FIE2</accession>
<gene>
    <name evidence="7" type="ORF">ACFOHL_00265</name>
</gene>
<proteinExistence type="inferred from homology"/>
<comment type="similarity">
    <text evidence="5">Belongs to the metallo-dependent hydrolases superfamily. Adenosine and AMP deaminases family. Adenine deaminase type 2 subfamily.</text>
</comment>
<evidence type="ECO:0000259" key="6">
    <source>
        <dbReference type="Pfam" id="PF00962"/>
    </source>
</evidence>